<accession>A0ABY0HAY8</accession>
<proteinExistence type="predicted"/>
<comment type="caution">
    <text evidence="2">The sequence shown here is derived from an EMBL/GenBank/DDBJ whole genome shotgun (WGS) entry which is preliminary data.</text>
</comment>
<feature type="transmembrane region" description="Helical" evidence="1">
    <location>
        <begin position="116"/>
        <end position="138"/>
    </location>
</feature>
<name>A0ABY0HAY8_9PEZI</name>
<organism evidence="2 3">
    <name type="scientific">Monosporascus cannonballus</name>
    <dbReference type="NCBI Taxonomy" id="155416"/>
    <lineage>
        <taxon>Eukaryota</taxon>
        <taxon>Fungi</taxon>
        <taxon>Dikarya</taxon>
        <taxon>Ascomycota</taxon>
        <taxon>Pezizomycotina</taxon>
        <taxon>Sordariomycetes</taxon>
        <taxon>Xylariomycetidae</taxon>
        <taxon>Xylariales</taxon>
        <taxon>Xylariales incertae sedis</taxon>
        <taxon>Monosporascus</taxon>
    </lineage>
</organism>
<feature type="transmembrane region" description="Helical" evidence="1">
    <location>
        <begin position="145"/>
        <end position="169"/>
    </location>
</feature>
<feature type="transmembrane region" description="Helical" evidence="1">
    <location>
        <begin position="7"/>
        <end position="30"/>
    </location>
</feature>
<protein>
    <recommendedName>
        <fullName evidence="4">SUR7 protein</fullName>
    </recommendedName>
</protein>
<feature type="transmembrane region" description="Helical" evidence="1">
    <location>
        <begin position="189"/>
        <end position="210"/>
    </location>
</feature>
<dbReference type="Pfam" id="PF06687">
    <property type="entry name" value="SUR7"/>
    <property type="match status" value="1"/>
</dbReference>
<sequence length="248" mass="27417">MVRNRILPLLSLLFLAGAIVMMFFVILAAVTRTGPLDDTYFLRADTSGITGARPTTQWTYLHVCSPGNVNCGGAWPDPPVGWAWERDPQNAPAGIVGRRGGGTTSSYYFYMWRFGWVFYLLGLSLTVLAFFIGFLACLGRLGSAISAVTSLTALFFFTLAASLMTATFVKMRNEFRSVGRSASIGRYAFGFTWAALTCLIIATVLFFLGWRGAKRDNGYTGGRFRRKRSVRSRPSYDVGGHRVKDDYA</sequence>
<keyword evidence="3" id="KW-1185">Reference proteome</keyword>
<dbReference type="Proteomes" id="UP000294003">
    <property type="component" value="Unassembled WGS sequence"/>
</dbReference>
<keyword evidence="1" id="KW-1133">Transmembrane helix</keyword>
<dbReference type="PANTHER" id="PTHR36414:SF1">
    <property type="entry name" value="PROTEIN SUR7"/>
    <property type="match status" value="1"/>
</dbReference>
<dbReference type="EMBL" id="QJNS01000118">
    <property type="protein sequence ID" value="RYO86324.1"/>
    <property type="molecule type" value="Genomic_DNA"/>
</dbReference>
<keyword evidence="1" id="KW-0812">Transmembrane</keyword>
<dbReference type="PANTHER" id="PTHR36414">
    <property type="entry name" value="PROTEIN SUR7"/>
    <property type="match status" value="1"/>
</dbReference>
<evidence type="ECO:0008006" key="4">
    <source>
        <dbReference type="Google" id="ProtNLM"/>
    </source>
</evidence>
<gene>
    <name evidence="2" type="ORF">DL762_004805</name>
</gene>
<reference evidence="2 3" key="1">
    <citation type="submission" date="2018-06" db="EMBL/GenBank/DDBJ databases">
        <title>Complete Genomes of Monosporascus.</title>
        <authorList>
            <person name="Robinson A.J."/>
            <person name="Natvig D.O."/>
        </authorList>
    </citation>
    <scope>NUCLEOTIDE SEQUENCE [LARGE SCALE GENOMIC DNA]</scope>
    <source>
        <strain evidence="2 3">CBS 609.92</strain>
    </source>
</reference>
<evidence type="ECO:0000313" key="2">
    <source>
        <dbReference type="EMBL" id="RYO86324.1"/>
    </source>
</evidence>
<evidence type="ECO:0000313" key="3">
    <source>
        <dbReference type="Proteomes" id="UP000294003"/>
    </source>
</evidence>
<dbReference type="InterPro" id="IPR009571">
    <property type="entry name" value="SUR7/Rim9-like_fungi"/>
</dbReference>
<keyword evidence="1" id="KW-0472">Membrane</keyword>
<evidence type="ECO:0000256" key="1">
    <source>
        <dbReference type="SAM" id="Phobius"/>
    </source>
</evidence>